<keyword evidence="1 5" id="KW-0812">Transmembrane</keyword>
<sequence>MTSTTDNNSGPLFNVGDKLKLLFPGMLAKAGSDREVQQRVTLTTEDELIVMARRDIRTTPSKSKIPPPLTASGASYKVYAVRRVPERYNAGLIKKIEHINLSGDTSRRGNGDPSSLPLKVGDWAHLRVPVQNYPTGAEVLVDGLSSTAPFAQGSKGNPFGLVTSATPLKNIVYDDQLEELLFSLSAASLVAIWIIVSLPIPWPKFIRKLFVFLVAPFLPTLTTREAEELDVRFAQQDASHNRRAPIEPIELNISPPYWRTAFLIVLSCVELTGWLAVAIYNLIQFNQQNNSAPFSFLPWTSYLIAFAWVYVLARILHTPPVTPPYDLFILFSIYFFQGVYHLGYAFFFYSTKEIPLPSNLELLAQGVNVGILLCLLLVVFSLPLNAQRLKVTSKDELTPTPEDYTSLASWALFSWVDPLVSFKNIKRLKLLRANSMDLIIDVVFTEVSMVFDFAGPFFLQYVILDSKLGNNTQALRFILKELESPTNGSRQKLYIYAIVTFVANCFKAESDAQHLWYARRASSRMGSQLSAAVYDKTLRIIDQSGTVDKKTEENRGGDNPIGKDGKEASKTKKEEDENKKEDESNTSVGKIVNILAIDVYDIFLWNMYTRADPPPPGADYRIKLSQ</sequence>
<feature type="transmembrane region" description="Helical" evidence="5">
    <location>
        <begin position="328"/>
        <end position="350"/>
    </location>
</feature>
<feature type="region of interest" description="Disordered" evidence="4">
    <location>
        <begin position="545"/>
        <end position="585"/>
    </location>
</feature>
<evidence type="ECO:0000313" key="6">
    <source>
        <dbReference type="EMBL" id="GJJ07978.1"/>
    </source>
</evidence>
<keyword evidence="2 5" id="KW-1133">Transmembrane helix</keyword>
<proteinExistence type="predicted"/>
<evidence type="ECO:0000256" key="1">
    <source>
        <dbReference type="ARBA" id="ARBA00022692"/>
    </source>
</evidence>
<dbReference type="GO" id="GO:0005524">
    <property type="term" value="F:ATP binding"/>
    <property type="evidence" value="ECO:0007669"/>
    <property type="project" value="InterPro"/>
</dbReference>
<accession>A0AAV5A5P9</accession>
<evidence type="ECO:0000256" key="3">
    <source>
        <dbReference type="ARBA" id="ARBA00023136"/>
    </source>
</evidence>
<dbReference type="GO" id="GO:0016020">
    <property type="term" value="C:membrane"/>
    <property type="evidence" value="ECO:0007669"/>
    <property type="project" value="InterPro"/>
</dbReference>
<dbReference type="SUPFAM" id="SSF90123">
    <property type="entry name" value="ABC transporter transmembrane region"/>
    <property type="match status" value="1"/>
</dbReference>
<reference evidence="6" key="1">
    <citation type="submission" date="2021-10" db="EMBL/GenBank/DDBJ databases">
        <title>De novo Genome Assembly of Clathrus columnatus (Basidiomycota, Fungi) Using Illumina and Nanopore Sequence Data.</title>
        <authorList>
            <person name="Ogiso-Tanaka E."/>
            <person name="Itagaki H."/>
            <person name="Hosoya T."/>
            <person name="Hosaka K."/>
        </authorList>
    </citation>
    <scope>NUCLEOTIDE SEQUENCE</scope>
    <source>
        <strain evidence="6">MO-923</strain>
    </source>
</reference>
<evidence type="ECO:0000256" key="5">
    <source>
        <dbReference type="SAM" id="Phobius"/>
    </source>
</evidence>
<feature type="transmembrane region" description="Helical" evidence="5">
    <location>
        <begin position="261"/>
        <end position="283"/>
    </location>
</feature>
<feature type="transmembrane region" description="Helical" evidence="5">
    <location>
        <begin position="362"/>
        <end position="384"/>
    </location>
</feature>
<organism evidence="6 7">
    <name type="scientific">Clathrus columnatus</name>
    <dbReference type="NCBI Taxonomy" id="1419009"/>
    <lineage>
        <taxon>Eukaryota</taxon>
        <taxon>Fungi</taxon>
        <taxon>Dikarya</taxon>
        <taxon>Basidiomycota</taxon>
        <taxon>Agaricomycotina</taxon>
        <taxon>Agaricomycetes</taxon>
        <taxon>Phallomycetidae</taxon>
        <taxon>Phallales</taxon>
        <taxon>Clathraceae</taxon>
        <taxon>Clathrus</taxon>
    </lineage>
</organism>
<name>A0AAV5A5P9_9AGAM</name>
<protein>
    <submittedName>
        <fullName evidence="6">Uncharacterized protein</fullName>
    </submittedName>
</protein>
<keyword evidence="7" id="KW-1185">Reference proteome</keyword>
<dbReference type="EMBL" id="BPWL01000002">
    <property type="protein sequence ID" value="GJJ07978.1"/>
    <property type="molecule type" value="Genomic_DNA"/>
</dbReference>
<feature type="transmembrane region" description="Helical" evidence="5">
    <location>
        <begin position="180"/>
        <end position="198"/>
    </location>
</feature>
<dbReference type="AlphaFoldDB" id="A0AAV5A5P9"/>
<evidence type="ECO:0000256" key="2">
    <source>
        <dbReference type="ARBA" id="ARBA00022989"/>
    </source>
</evidence>
<evidence type="ECO:0000256" key="4">
    <source>
        <dbReference type="SAM" id="MobiDB-lite"/>
    </source>
</evidence>
<evidence type="ECO:0000313" key="7">
    <source>
        <dbReference type="Proteomes" id="UP001050691"/>
    </source>
</evidence>
<gene>
    <name evidence="6" type="ORF">Clacol_002185</name>
</gene>
<feature type="compositionally biased region" description="Basic and acidic residues" evidence="4">
    <location>
        <begin position="547"/>
        <end position="583"/>
    </location>
</feature>
<dbReference type="InterPro" id="IPR036640">
    <property type="entry name" value="ABC1_TM_sf"/>
</dbReference>
<keyword evidence="3 5" id="KW-0472">Membrane</keyword>
<feature type="transmembrane region" description="Helical" evidence="5">
    <location>
        <begin position="295"/>
        <end position="316"/>
    </location>
</feature>
<dbReference type="Proteomes" id="UP001050691">
    <property type="component" value="Unassembled WGS sequence"/>
</dbReference>
<comment type="caution">
    <text evidence="6">The sequence shown here is derived from an EMBL/GenBank/DDBJ whole genome shotgun (WGS) entry which is preliminary data.</text>
</comment>